<feature type="domain" description="Indole-3-glycerol phosphate synthase" evidence="13">
    <location>
        <begin position="8"/>
        <end position="246"/>
    </location>
</feature>
<keyword evidence="6" id="KW-0210">Decarboxylase</keyword>
<comment type="pathway">
    <text evidence="3 12">Amino-acid biosynthesis; L-tryptophan biosynthesis; L-tryptophan from chorismate: step 3/5.</text>
</comment>
<comment type="catalytic activity">
    <reaction evidence="1 12">
        <text>N-(5-phospho-beta-D-ribosyl)anthranilate = 1-(2-carboxyphenylamino)-1-deoxy-D-ribulose 5-phosphate</text>
        <dbReference type="Rhea" id="RHEA:21540"/>
        <dbReference type="ChEBI" id="CHEBI:18277"/>
        <dbReference type="ChEBI" id="CHEBI:58613"/>
        <dbReference type="EC" id="5.3.1.24"/>
    </reaction>
</comment>
<dbReference type="EMBL" id="JAKZHW010000001">
    <property type="protein sequence ID" value="MCH8616098.1"/>
    <property type="molecule type" value="Genomic_DNA"/>
</dbReference>
<keyword evidence="11" id="KW-0511">Multifunctional enzyme</keyword>
<evidence type="ECO:0000313" key="15">
    <source>
        <dbReference type="EMBL" id="MCH8616098.1"/>
    </source>
</evidence>
<evidence type="ECO:0000313" key="16">
    <source>
        <dbReference type="Proteomes" id="UP001203058"/>
    </source>
</evidence>
<evidence type="ECO:0000256" key="10">
    <source>
        <dbReference type="ARBA" id="ARBA00023239"/>
    </source>
</evidence>
<comment type="caution">
    <text evidence="15">The sequence shown here is derived from an EMBL/GenBank/DDBJ whole genome shotgun (WGS) entry which is preliminary data.</text>
</comment>
<evidence type="ECO:0000256" key="6">
    <source>
        <dbReference type="ARBA" id="ARBA00022793"/>
    </source>
</evidence>
<evidence type="ECO:0000256" key="5">
    <source>
        <dbReference type="ARBA" id="ARBA00022605"/>
    </source>
</evidence>
<evidence type="ECO:0000256" key="3">
    <source>
        <dbReference type="ARBA" id="ARBA00004664"/>
    </source>
</evidence>
<dbReference type="GO" id="GO:0004640">
    <property type="term" value="F:phosphoribosylanthranilate isomerase activity"/>
    <property type="evidence" value="ECO:0007669"/>
    <property type="project" value="UniProtKB-EC"/>
</dbReference>
<dbReference type="EC" id="5.3.1.24" evidence="12"/>
<dbReference type="SUPFAM" id="SSF51366">
    <property type="entry name" value="Ribulose-phoshate binding barrel"/>
    <property type="match status" value="2"/>
</dbReference>
<proteinExistence type="inferred from homology"/>
<keyword evidence="7 12" id="KW-0822">Tryptophan biosynthesis</keyword>
<keyword evidence="5 12" id="KW-0028">Amino-acid biosynthesis</keyword>
<evidence type="ECO:0000256" key="9">
    <source>
        <dbReference type="ARBA" id="ARBA00023235"/>
    </source>
</evidence>
<evidence type="ECO:0000259" key="14">
    <source>
        <dbReference type="Pfam" id="PF00697"/>
    </source>
</evidence>
<evidence type="ECO:0000256" key="2">
    <source>
        <dbReference type="ARBA" id="ARBA00001633"/>
    </source>
</evidence>
<comment type="pathway">
    <text evidence="4">Amino-acid biosynthesis; L-tryptophan biosynthesis; L-tryptophan from chorismate: step 4/5.</text>
</comment>
<keyword evidence="9 12" id="KW-0413">Isomerase</keyword>
<dbReference type="InterPro" id="IPR013785">
    <property type="entry name" value="Aldolase_TIM"/>
</dbReference>
<evidence type="ECO:0000256" key="11">
    <source>
        <dbReference type="ARBA" id="ARBA00023268"/>
    </source>
</evidence>
<evidence type="ECO:0000259" key="13">
    <source>
        <dbReference type="Pfam" id="PF00218"/>
    </source>
</evidence>
<dbReference type="Pfam" id="PF00697">
    <property type="entry name" value="PRAI"/>
    <property type="match status" value="1"/>
</dbReference>
<dbReference type="CDD" id="cd00405">
    <property type="entry name" value="PRAI"/>
    <property type="match status" value="1"/>
</dbReference>
<dbReference type="PANTHER" id="PTHR22854:SF2">
    <property type="entry name" value="INDOLE-3-GLYCEROL-PHOSPHATE SYNTHASE"/>
    <property type="match status" value="1"/>
</dbReference>
<feature type="domain" description="N-(5'phosphoribosyl) anthranilate isomerase (PRAI)" evidence="14">
    <location>
        <begin position="252"/>
        <end position="444"/>
    </location>
</feature>
<reference evidence="15 16" key="1">
    <citation type="submission" date="2022-03" db="EMBL/GenBank/DDBJ databases">
        <authorList>
            <person name="Jo J.-H."/>
            <person name="Im W.-T."/>
        </authorList>
    </citation>
    <scope>NUCLEOTIDE SEQUENCE [LARGE SCALE GENOMIC DNA]</scope>
    <source>
        <strain evidence="15 16">SM33</strain>
    </source>
</reference>
<dbReference type="NCBIfam" id="NF006945">
    <property type="entry name" value="PRK09427.1"/>
    <property type="match status" value="1"/>
</dbReference>
<organism evidence="15 16">
    <name type="scientific">Sphingomonas telluris</name>
    <dbReference type="NCBI Taxonomy" id="2907998"/>
    <lineage>
        <taxon>Bacteria</taxon>
        <taxon>Pseudomonadati</taxon>
        <taxon>Pseudomonadota</taxon>
        <taxon>Alphaproteobacteria</taxon>
        <taxon>Sphingomonadales</taxon>
        <taxon>Sphingomonadaceae</taxon>
        <taxon>Sphingomonas</taxon>
    </lineage>
</organism>
<protein>
    <recommendedName>
        <fullName evidence="12">N-(5'-phosphoribosyl)anthranilate isomerase</fullName>
        <shortName evidence="12">PRAI</shortName>
        <ecNumber evidence="12">5.3.1.24</ecNumber>
    </recommendedName>
</protein>
<gene>
    <name evidence="15" type="primary">trpCF</name>
    <name evidence="12" type="synonym">trpF</name>
    <name evidence="15" type="ORF">LZ016_08305</name>
</gene>
<dbReference type="HAMAP" id="MF_00135">
    <property type="entry name" value="PRAI"/>
    <property type="match status" value="1"/>
</dbReference>
<evidence type="ECO:0000256" key="12">
    <source>
        <dbReference type="HAMAP-Rule" id="MF_00135"/>
    </source>
</evidence>
<dbReference type="RefSeq" id="WP_241446918.1">
    <property type="nucleotide sequence ID" value="NZ_JAKZHW010000001.1"/>
</dbReference>
<dbReference type="PANTHER" id="PTHR22854">
    <property type="entry name" value="TRYPTOPHAN BIOSYNTHESIS PROTEIN"/>
    <property type="match status" value="1"/>
</dbReference>
<dbReference type="InterPro" id="IPR045186">
    <property type="entry name" value="Indole-3-glycerol_P_synth"/>
</dbReference>
<keyword evidence="10 15" id="KW-0456">Lyase</keyword>
<dbReference type="Gene3D" id="3.20.20.70">
    <property type="entry name" value="Aldolase class I"/>
    <property type="match status" value="2"/>
</dbReference>
<comment type="similarity">
    <text evidence="12">Belongs to the TrpF family.</text>
</comment>
<dbReference type="InterPro" id="IPR001240">
    <property type="entry name" value="PRAI_dom"/>
</dbReference>
<keyword evidence="16" id="KW-1185">Reference proteome</keyword>
<evidence type="ECO:0000256" key="1">
    <source>
        <dbReference type="ARBA" id="ARBA00001164"/>
    </source>
</evidence>
<dbReference type="InterPro" id="IPR011060">
    <property type="entry name" value="RibuloseP-bd_barrel"/>
</dbReference>
<name>A0ABS9VN14_9SPHN</name>
<dbReference type="Proteomes" id="UP001203058">
    <property type="component" value="Unassembled WGS sequence"/>
</dbReference>
<sequence>MAEGVLAEIAERKRRDVADRLAGTSFDPEPTRRSLREALAKPGARFIMEVKKASPSGHRSSFSVEQAVAAYAPVADAISVLTDTPYFSGSLDDLRTVRGRFDGPILAKDFIVDPRQVAEARLHGADAALVIMAMLDDAAAAAVMAEAHRLAMDVIVEVHDELELHRALALGAQIIGINNRDLRTLKTDLAVTERLVTGVPDDRLVISESGVRDRRDVERLAKNVDAFLVGSSLMASSDVAHAARALVYGNIKICGLTSEDDASMAAGKATHAGLIFADASPREVTDRADVIANAARSAGAKPIGVFQDQDFDFVAGMANEIGLAAVQLHGEESDLHQLREKLPEDCEIWAVSAVTNEVSPERPGADRILYDTKANGRTGGTGQMFDWSLLAGRPELPDAFIAGGIGPANARDAQAVGAYGIDVCSGVEASPGRKDPEKVAALFEAARPACRRTA</sequence>
<evidence type="ECO:0000256" key="8">
    <source>
        <dbReference type="ARBA" id="ARBA00023141"/>
    </source>
</evidence>
<evidence type="ECO:0000256" key="7">
    <source>
        <dbReference type="ARBA" id="ARBA00022822"/>
    </source>
</evidence>
<accession>A0ABS9VN14</accession>
<dbReference type="InterPro" id="IPR013798">
    <property type="entry name" value="Indole-3-glycerol_P_synth_dom"/>
</dbReference>
<dbReference type="CDD" id="cd00331">
    <property type="entry name" value="IGPS"/>
    <property type="match status" value="1"/>
</dbReference>
<dbReference type="GO" id="GO:0004425">
    <property type="term" value="F:indole-3-glycerol-phosphate synthase activity"/>
    <property type="evidence" value="ECO:0007669"/>
    <property type="project" value="UniProtKB-EC"/>
</dbReference>
<evidence type="ECO:0000256" key="4">
    <source>
        <dbReference type="ARBA" id="ARBA00004696"/>
    </source>
</evidence>
<keyword evidence="8 12" id="KW-0057">Aromatic amino acid biosynthesis</keyword>
<comment type="catalytic activity">
    <reaction evidence="2">
        <text>1-(2-carboxyphenylamino)-1-deoxy-D-ribulose 5-phosphate + H(+) = (1S,2R)-1-C-(indol-3-yl)glycerol 3-phosphate + CO2 + H2O</text>
        <dbReference type="Rhea" id="RHEA:23476"/>
        <dbReference type="ChEBI" id="CHEBI:15377"/>
        <dbReference type="ChEBI" id="CHEBI:15378"/>
        <dbReference type="ChEBI" id="CHEBI:16526"/>
        <dbReference type="ChEBI" id="CHEBI:58613"/>
        <dbReference type="ChEBI" id="CHEBI:58866"/>
        <dbReference type="EC" id="4.1.1.48"/>
    </reaction>
</comment>
<dbReference type="Pfam" id="PF00218">
    <property type="entry name" value="IGPS"/>
    <property type="match status" value="1"/>
</dbReference>